<feature type="transmembrane region" description="Helical" evidence="1">
    <location>
        <begin position="6"/>
        <end position="25"/>
    </location>
</feature>
<evidence type="ECO:0000313" key="2">
    <source>
        <dbReference type="EMBL" id="RPA95730.1"/>
    </source>
</evidence>
<protein>
    <submittedName>
        <fullName evidence="2">Uncharacterized protein</fullName>
    </submittedName>
</protein>
<keyword evidence="1" id="KW-0812">Transmembrane</keyword>
<accession>A0A3N4JH53</accession>
<dbReference type="EMBL" id="ML120422">
    <property type="protein sequence ID" value="RPA95730.1"/>
    <property type="molecule type" value="Genomic_DNA"/>
</dbReference>
<evidence type="ECO:0000256" key="1">
    <source>
        <dbReference type="SAM" id="Phobius"/>
    </source>
</evidence>
<dbReference type="Proteomes" id="UP000276215">
    <property type="component" value="Unassembled WGS sequence"/>
</dbReference>
<keyword evidence="1" id="KW-1133">Transmembrane helix</keyword>
<evidence type="ECO:0000313" key="3">
    <source>
        <dbReference type="Proteomes" id="UP000276215"/>
    </source>
</evidence>
<gene>
    <name evidence="2" type="ORF">L873DRAFT_1298830</name>
</gene>
<sequence>MLVTCMLWGWVSRGLSVLFFVGGYVTRVGRQFFFLFFFWSMLKLIFWGCCSGGAFTTGMFFTVFD</sequence>
<name>A0A3N4JH53_9PEZI</name>
<keyword evidence="3" id="KW-1185">Reference proteome</keyword>
<dbReference type="AlphaFoldDB" id="A0A3N4JH53"/>
<feature type="transmembrane region" description="Helical" evidence="1">
    <location>
        <begin position="32"/>
        <end position="55"/>
    </location>
</feature>
<keyword evidence="1" id="KW-0472">Membrane</keyword>
<proteinExistence type="predicted"/>
<reference evidence="2 3" key="1">
    <citation type="journal article" date="2018" name="Nat. Ecol. Evol.">
        <title>Pezizomycetes genomes reveal the molecular basis of ectomycorrhizal truffle lifestyle.</title>
        <authorList>
            <person name="Murat C."/>
            <person name="Payen T."/>
            <person name="Noel B."/>
            <person name="Kuo A."/>
            <person name="Morin E."/>
            <person name="Chen J."/>
            <person name="Kohler A."/>
            <person name="Krizsan K."/>
            <person name="Balestrini R."/>
            <person name="Da Silva C."/>
            <person name="Montanini B."/>
            <person name="Hainaut M."/>
            <person name="Levati E."/>
            <person name="Barry K.W."/>
            <person name="Belfiori B."/>
            <person name="Cichocki N."/>
            <person name="Clum A."/>
            <person name="Dockter R.B."/>
            <person name="Fauchery L."/>
            <person name="Guy J."/>
            <person name="Iotti M."/>
            <person name="Le Tacon F."/>
            <person name="Lindquist E.A."/>
            <person name="Lipzen A."/>
            <person name="Malagnac F."/>
            <person name="Mello A."/>
            <person name="Molinier V."/>
            <person name="Miyauchi S."/>
            <person name="Poulain J."/>
            <person name="Riccioni C."/>
            <person name="Rubini A."/>
            <person name="Sitrit Y."/>
            <person name="Splivallo R."/>
            <person name="Traeger S."/>
            <person name="Wang M."/>
            <person name="Zifcakova L."/>
            <person name="Wipf D."/>
            <person name="Zambonelli A."/>
            <person name="Paolocci F."/>
            <person name="Nowrousian M."/>
            <person name="Ottonello S."/>
            <person name="Baldrian P."/>
            <person name="Spatafora J.W."/>
            <person name="Henrissat B."/>
            <person name="Nagy L.G."/>
            <person name="Aury J.M."/>
            <person name="Wincker P."/>
            <person name="Grigoriev I.V."/>
            <person name="Bonfante P."/>
            <person name="Martin F.M."/>
        </authorList>
    </citation>
    <scope>NUCLEOTIDE SEQUENCE [LARGE SCALE GENOMIC DNA]</scope>
    <source>
        <strain evidence="2 3">120613-1</strain>
    </source>
</reference>
<organism evidence="2 3">
    <name type="scientific">Choiromyces venosus 120613-1</name>
    <dbReference type="NCBI Taxonomy" id="1336337"/>
    <lineage>
        <taxon>Eukaryota</taxon>
        <taxon>Fungi</taxon>
        <taxon>Dikarya</taxon>
        <taxon>Ascomycota</taxon>
        <taxon>Pezizomycotina</taxon>
        <taxon>Pezizomycetes</taxon>
        <taxon>Pezizales</taxon>
        <taxon>Tuberaceae</taxon>
        <taxon>Choiromyces</taxon>
    </lineage>
</organism>